<dbReference type="RefSeq" id="WP_044191821.1">
    <property type="nucleotide sequence ID" value="NZ_JMCB01000009.1"/>
</dbReference>
<dbReference type="PANTHER" id="PTHR43586">
    <property type="entry name" value="CYSTEINE DESULFURASE"/>
    <property type="match status" value="1"/>
</dbReference>
<dbReference type="InterPro" id="IPR015424">
    <property type="entry name" value="PyrdxlP-dep_Trfase"/>
</dbReference>
<dbReference type="SUPFAM" id="SSF53383">
    <property type="entry name" value="PLP-dependent transferases"/>
    <property type="match status" value="1"/>
</dbReference>
<gene>
    <name evidence="3" type="ORF">DB31_8993</name>
</gene>
<reference evidence="3 4" key="1">
    <citation type="submission" date="2014-04" db="EMBL/GenBank/DDBJ databases">
        <title>Genome assembly of Hyalangium minutum DSM 14724.</title>
        <authorList>
            <person name="Sharma G."/>
            <person name="Subramanian S."/>
        </authorList>
    </citation>
    <scope>NUCLEOTIDE SEQUENCE [LARGE SCALE GENOMIC DNA]</scope>
    <source>
        <strain evidence="3 4">DSM 14724</strain>
    </source>
</reference>
<evidence type="ECO:0000256" key="1">
    <source>
        <dbReference type="ARBA" id="ARBA00022898"/>
    </source>
</evidence>
<comment type="caution">
    <text evidence="3">The sequence shown here is derived from an EMBL/GenBank/DDBJ whole genome shotgun (WGS) entry which is preliminary data.</text>
</comment>
<dbReference type="AlphaFoldDB" id="A0A085WGG6"/>
<evidence type="ECO:0000313" key="4">
    <source>
        <dbReference type="Proteomes" id="UP000028725"/>
    </source>
</evidence>
<name>A0A085WGG6_9BACT</name>
<protein>
    <submittedName>
        <fullName evidence="3">Cysteine desulfurase</fullName>
    </submittedName>
</protein>
<dbReference type="InterPro" id="IPR015422">
    <property type="entry name" value="PyrdxlP-dep_Trfase_small"/>
</dbReference>
<accession>A0A085WGG6</accession>
<feature type="domain" description="Aminotransferase class V" evidence="2">
    <location>
        <begin position="57"/>
        <end position="370"/>
    </location>
</feature>
<keyword evidence="1" id="KW-0663">Pyridoxal phosphate</keyword>
<evidence type="ECO:0000313" key="3">
    <source>
        <dbReference type="EMBL" id="KFE66779.1"/>
    </source>
</evidence>
<dbReference type="Gene3D" id="3.90.1150.10">
    <property type="entry name" value="Aspartate Aminotransferase, domain 1"/>
    <property type="match status" value="1"/>
</dbReference>
<sequence>MLLPSQRALFEIPDDVIWLNCAYMSPQLRAVRAAGEEALGRKSQPWRIRPDDFFIGSEEVRGLFAQLIHGDAEGVALVPSVSYGMAVAASNLRVREGQRLLVLDEEFPSNLYCWRELARRTGATVFTVPRPPDGDWTRALLGQMDERCALVAVPHCHWMDGTWVDLVKVGARAREVGAALAVDATQSLGALPLSVEAVQPDYLVAAGYKWLMGPYSQGYLYMAPRHREGQPLELNWITRRGSEDFTRLIDYRDEFQPGARRFDMGERSNFLQLPMAAAALRQLLAWGPESTQETLRELTRRAARGAEALGLEVAPEAHRAGHLLGLRRRGGYPPDVTARLAARQIYVSVRGDNLRVSPHLYNTAAEVDRLLEALGSVSSSSAAVGR</sequence>
<evidence type="ECO:0000259" key="2">
    <source>
        <dbReference type="Pfam" id="PF00266"/>
    </source>
</evidence>
<dbReference type="PATRIC" id="fig|394096.3.peg.5021"/>
<dbReference type="Pfam" id="PF00266">
    <property type="entry name" value="Aminotran_5"/>
    <property type="match status" value="1"/>
</dbReference>
<dbReference type="InterPro" id="IPR015421">
    <property type="entry name" value="PyrdxlP-dep_Trfase_major"/>
</dbReference>
<dbReference type="PANTHER" id="PTHR43586:SF15">
    <property type="entry name" value="BLR3095 PROTEIN"/>
    <property type="match status" value="1"/>
</dbReference>
<dbReference type="Proteomes" id="UP000028725">
    <property type="component" value="Unassembled WGS sequence"/>
</dbReference>
<keyword evidence="4" id="KW-1185">Reference proteome</keyword>
<dbReference type="Gene3D" id="3.40.640.10">
    <property type="entry name" value="Type I PLP-dependent aspartate aminotransferase-like (Major domain)"/>
    <property type="match status" value="1"/>
</dbReference>
<proteinExistence type="predicted"/>
<dbReference type="STRING" id="394096.DB31_8993"/>
<organism evidence="3 4">
    <name type="scientific">Hyalangium minutum</name>
    <dbReference type="NCBI Taxonomy" id="394096"/>
    <lineage>
        <taxon>Bacteria</taxon>
        <taxon>Pseudomonadati</taxon>
        <taxon>Myxococcota</taxon>
        <taxon>Myxococcia</taxon>
        <taxon>Myxococcales</taxon>
        <taxon>Cystobacterineae</taxon>
        <taxon>Archangiaceae</taxon>
        <taxon>Hyalangium</taxon>
    </lineage>
</organism>
<dbReference type="OrthoDB" id="9804366at2"/>
<dbReference type="InterPro" id="IPR000192">
    <property type="entry name" value="Aminotrans_V_dom"/>
</dbReference>
<dbReference type="EMBL" id="JMCB01000009">
    <property type="protein sequence ID" value="KFE66779.1"/>
    <property type="molecule type" value="Genomic_DNA"/>
</dbReference>